<feature type="domain" description="HTH luxR-type" evidence="4">
    <location>
        <begin position="50"/>
        <end position="115"/>
    </location>
</feature>
<sequence length="117" mass="12471">MELARALAGLGRTTDAVREASGSEASLRRLGAKREAGRADALASELRGRSVTGASALTKREREVLLMVAEGRTNREIAARLVLSEHTVNRHVTNILAKLGSASRSAAVAEALRRELI</sequence>
<dbReference type="Proteomes" id="UP000295217">
    <property type="component" value="Unassembled WGS sequence"/>
</dbReference>
<evidence type="ECO:0000313" key="6">
    <source>
        <dbReference type="Proteomes" id="UP000295217"/>
    </source>
</evidence>
<dbReference type="InterPro" id="IPR036388">
    <property type="entry name" value="WH-like_DNA-bd_sf"/>
</dbReference>
<keyword evidence="2" id="KW-0238">DNA-binding</keyword>
<reference evidence="5 6" key="1">
    <citation type="submission" date="2019-02" db="EMBL/GenBank/DDBJ databases">
        <title>Draft genome sequences of novel Actinobacteria.</title>
        <authorList>
            <person name="Sahin N."/>
            <person name="Ay H."/>
            <person name="Saygin H."/>
        </authorList>
    </citation>
    <scope>NUCLEOTIDE SEQUENCE [LARGE SCALE GENOMIC DNA]</scope>
    <source>
        <strain evidence="5 6">8K307</strain>
    </source>
</reference>
<evidence type="ECO:0000256" key="1">
    <source>
        <dbReference type="ARBA" id="ARBA00023015"/>
    </source>
</evidence>
<dbReference type="PANTHER" id="PTHR44688">
    <property type="entry name" value="DNA-BINDING TRANSCRIPTIONAL ACTIVATOR DEVR_DOSR"/>
    <property type="match status" value="1"/>
</dbReference>
<dbReference type="PANTHER" id="PTHR44688:SF16">
    <property type="entry name" value="DNA-BINDING TRANSCRIPTIONAL ACTIVATOR DEVR_DOSR"/>
    <property type="match status" value="1"/>
</dbReference>
<dbReference type="Gene3D" id="1.10.10.10">
    <property type="entry name" value="Winged helix-like DNA-binding domain superfamily/Winged helix DNA-binding domain"/>
    <property type="match status" value="1"/>
</dbReference>
<evidence type="ECO:0000313" key="5">
    <source>
        <dbReference type="EMBL" id="TDD70777.1"/>
    </source>
</evidence>
<dbReference type="SUPFAM" id="SSF46894">
    <property type="entry name" value="C-terminal effector domain of the bipartite response regulators"/>
    <property type="match status" value="1"/>
</dbReference>
<dbReference type="EMBL" id="SMLB01000008">
    <property type="protein sequence ID" value="TDD70777.1"/>
    <property type="molecule type" value="Genomic_DNA"/>
</dbReference>
<accession>A0A4V2YSP4</accession>
<dbReference type="PRINTS" id="PR00038">
    <property type="entry name" value="HTHLUXR"/>
</dbReference>
<dbReference type="GO" id="GO:0003677">
    <property type="term" value="F:DNA binding"/>
    <property type="evidence" value="ECO:0007669"/>
    <property type="project" value="UniProtKB-KW"/>
</dbReference>
<dbReference type="AlphaFoldDB" id="A0A4V2YSP4"/>
<evidence type="ECO:0000256" key="3">
    <source>
        <dbReference type="ARBA" id="ARBA00023163"/>
    </source>
</evidence>
<protein>
    <submittedName>
        <fullName evidence="5">LuxR family transcriptional regulator</fullName>
    </submittedName>
</protein>
<dbReference type="OrthoDB" id="27092at2"/>
<keyword evidence="6" id="KW-1185">Reference proteome</keyword>
<keyword evidence="3" id="KW-0804">Transcription</keyword>
<dbReference type="CDD" id="cd06170">
    <property type="entry name" value="LuxR_C_like"/>
    <property type="match status" value="1"/>
</dbReference>
<comment type="caution">
    <text evidence="5">The sequence shown here is derived from an EMBL/GenBank/DDBJ whole genome shotgun (WGS) entry which is preliminary data.</text>
</comment>
<organism evidence="5 6">
    <name type="scientific">Jiangella aurantiaca</name>
    <dbReference type="NCBI Taxonomy" id="2530373"/>
    <lineage>
        <taxon>Bacteria</taxon>
        <taxon>Bacillati</taxon>
        <taxon>Actinomycetota</taxon>
        <taxon>Actinomycetes</taxon>
        <taxon>Jiangellales</taxon>
        <taxon>Jiangellaceae</taxon>
        <taxon>Jiangella</taxon>
    </lineage>
</organism>
<gene>
    <name evidence="5" type="ORF">E1262_08175</name>
</gene>
<name>A0A4V2YSP4_9ACTN</name>
<dbReference type="GO" id="GO:0006355">
    <property type="term" value="P:regulation of DNA-templated transcription"/>
    <property type="evidence" value="ECO:0007669"/>
    <property type="project" value="InterPro"/>
</dbReference>
<dbReference type="InterPro" id="IPR016032">
    <property type="entry name" value="Sig_transdc_resp-reg_C-effctor"/>
</dbReference>
<keyword evidence="1" id="KW-0805">Transcription regulation</keyword>
<dbReference type="Pfam" id="PF00196">
    <property type="entry name" value="GerE"/>
    <property type="match status" value="1"/>
</dbReference>
<dbReference type="SMART" id="SM00421">
    <property type="entry name" value="HTH_LUXR"/>
    <property type="match status" value="1"/>
</dbReference>
<evidence type="ECO:0000256" key="2">
    <source>
        <dbReference type="ARBA" id="ARBA00023125"/>
    </source>
</evidence>
<proteinExistence type="predicted"/>
<evidence type="ECO:0000259" key="4">
    <source>
        <dbReference type="PROSITE" id="PS50043"/>
    </source>
</evidence>
<dbReference type="PROSITE" id="PS50043">
    <property type="entry name" value="HTH_LUXR_2"/>
    <property type="match status" value="1"/>
</dbReference>
<dbReference type="InterPro" id="IPR000792">
    <property type="entry name" value="Tscrpt_reg_LuxR_C"/>
</dbReference>
<dbReference type="PROSITE" id="PS00622">
    <property type="entry name" value="HTH_LUXR_1"/>
    <property type="match status" value="1"/>
</dbReference>